<protein>
    <submittedName>
        <fullName evidence="1">Unannotated protein</fullName>
    </submittedName>
</protein>
<organism evidence="1">
    <name type="scientific">freshwater metagenome</name>
    <dbReference type="NCBI Taxonomy" id="449393"/>
    <lineage>
        <taxon>unclassified sequences</taxon>
        <taxon>metagenomes</taxon>
        <taxon>ecological metagenomes</taxon>
    </lineage>
</organism>
<name>A0A6J6WTC4_9ZZZZ</name>
<reference evidence="1" key="1">
    <citation type="submission" date="2020-05" db="EMBL/GenBank/DDBJ databases">
        <authorList>
            <person name="Chiriac C."/>
            <person name="Salcher M."/>
            <person name="Ghai R."/>
            <person name="Kavagutti S V."/>
        </authorList>
    </citation>
    <scope>NUCLEOTIDE SEQUENCE</scope>
</reference>
<accession>A0A6J6WTC4</accession>
<sequence>MGGESRTEDCELPAGEVVGETANGDTETFGPWCSTIGSDGSIDWVGLGGSVGEQR</sequence>
<gene>
    <name evidence="1" type="ORF">UFOPK2969_00443</name>
</gene>
<dbReference type="AlphaFoldDB" id="A0A6J6WTC4"/>
<dbReference type="EMBL" id="CAFAAD010000021">
    <property type="protein sequence ID" value="CAB4786484.1"/>
    <property type="molecule type" value="Genomic_DNA"/>
</dbReference>
<proteinExistence type="predicted"/>
<evidence type="ECO:0000313" key="1">
    <source>
        <dbReference type="EMBL" id="CAB4786484.1"/>
    </source>
</evidence>